<dbReference type="EMBL" id="AP017378">
    <property type="protein sequence ID" value="BBD09789.1"/>
    <property type="molecule type" value="Genomic_DNA"/>
</dbReference>
<proteinExistence type="predicted"/>
<name>A0A2Z6B2P3_9BACT</name>
<dbReference type="OrthoDB" id="9810361at2"/>
<organism evidence="1 2">
    <name type="scientific">Desulfovibrio ferrophilus</name>
    <dbReference type="NCBI Taxonomy" id="241368"/>
    <lineage>
        <taxon>Bacteria</taxon>
        <taxon>Pseudomonadati</taxon>
        <taxon>Thermodesulfobacteriota</taxon>
        <taxon>Desulfovibrionia</taxon>
        <taxon>Desulfovibrionales</taxon>
        <taxon>Desulfovibrionaceae</taxon>
        <taxon>Desulfovibrio</taxon>
    </lineage>
</organism>
<dbReference type="Proteomes" id="UP000269883">
    <property type="component" value="Chromosome"/>
</dbReference>
<dbReference type="InterPro" id="IPR005358">
    <property type="entry name" value="Puta_zinc/iron-chelating_dom"/>
</dbReference>
<keyword evidence="2" id="KW-1185">Reference proteome</keyword>
<dbReference type="Pfam" id="PF03692">
    <property type="entry name" value="CxxCxxCC"/>
    <property type="match status" value="1"/>
</dbReference>
<protein>
    <recommendedName>
        <fullName evidence="3">YkgJ family cysteine cluster protein</fullName>
    </recommendedName>
</protein>
<sequence length="290" mass="32082">MEMDFSKFFEKYERLVADVDKAFEQVQAQHGDCIKCHEGCSDCCHALFDLSLIEALYLNHKFNAAFKGQQRSELLDRADTAERQGYKIKREAFTLSRDGARTEEILESISKARVRCPLLDADEKCELYDSRPITCRLYGIPTSIGGKAHTCGKAGFKEGVQYPTVQIEKLQDRLAMLSVEFAQSLRTKFTRLAEAYVPVSMALMNRYGAEYLGLLSDEEWEKIEKVKATMAGAIQVGDSMPKPGAAAVQTFEGAAQDQSSACASCSEQQGSDACSTCGTLNWELGGGKEK</sequence>
<evidence type="ECO:0008006" key="3">
    <source>
        <dbReference type="Google" id="ProtNLM"/>
    </source>
</evidence>
<evidence type="ECO:0000313" key="1">
    <source>
        <dbReference type="EMBL" id="BBD09789.1"/>
    </source>
</evidence>
<reference evidence="1 2" key="1">
    <citation type="journal article" date="2018" name="Sci. Adv.">
        <title>Multi-heme cytochromes provide a pathway for survival in energy-limited environments.</title>
        <authorList>
            <person name="Deng X."/>
            <person name="Dohmae N."/>
            <person name="Nealson K.H."/>
            <person name="Hashimoto K."/>
            <person name="Okamoto A."/>
        </authorList>
    </citation>
    <scope>NUCLEOTIDE SEQUENCE [LARGE SCALE GENOMIC DNA]</scope>
    <source>
        <strain evidence="1 2">IS5</strain>
    </source>
</reference>
<dbReference type="KEGG" id="dfl:DFE_3063"/>
<accession>A0A2Z6B2P3</accession>
<gene>
    <name evidence="1" type="ORF">DFE_3063</name>
</gene>
<evidence type="ECO:0000313" key="2">
    <source>
        <dbReference type="Proteomes" id="UP000269883"/>
    </source>
</evidence>
<dbReference type="RefSeq" id="WP_126380805.1">
    <property type="nucleotide sequence ID" value="NZ_AP017378.1"/>
</dbReference>
<dbReference type="AlphaFoldDB" id="A0A2Z6B2P3"/>